<reference evidence="14 15" key="1">
    <citation type="journal article" date="2018" name="Plant J.">
        <title>Genome sequences of Chlorella sorokiniana UTEX 1602 and Micractinium conductrix SAG 241.80: implications to maltose excretion by a green alga.</title>
        <authorList>
            <person name="Arriola M.B."/>
            <person name="Velmurugan N."/>
            <person name="Zhang Y."/>
            <person name="Plunkett M.H."/>
            <person name="Hondzo H."/>
            <person name="Barney B.M."/>
        </authorList>
    </citation>
    <scope>NUCLEOTIDE SEQUENCE [LARGE SCALE GENOMIC DNA]</scope>
    <source>
        <strain evidence="14 15">SAG 241.80</strain>
    </source>
</reference>
<dbReference type="Proteomes" id="UP000239649">
    <property type="component" value="Unassembled WGS sequence"/>
</dbReference>
<dbReference type="GO" id="GO:0098719">
    <property type="term" value="P:sodium ion import across plasma membrane"/>
    <property type="evidence" value="ECO:0007669"/>
    <property type="project" value="TreeGrafter"/>
</dbReference>
<dbReference type="InterPro" id="IPR004709">
    <property type="entry name" value="NaH_exchanger"/>
</dbReference>
<keyword evidence="2" id="KW-0813">Transport</keyword>
<comment type="caution">
    <text evidence="14">The sequence shown here is derived from an EMBL/GenBank/DDBJ whole genome shotgun (WGS) entry which is preliminary data.</text>
</comment>
<feature type="compositionally biased region" description="Low complexity" evidence="11">
    <location>
        <begin position="596"/>
        <end position="609"/>
    </location>
</feature>
<comment type="catalytic activity">
    <reaction evidence="10">
        <text>K(+)(in) + H(+)(out) = K(+)(out) + H(+)(in)</text>
        <dbReference type="Rhea" id="RHEA:29467"/>
        <dbReference type="ChEBI" id="CHEBI:15378"/>
        <dbReference type="ChEBI" id="CHEBI:29103"/>
    </reaction>
</comment>
<gene>
    <name evidence="14" type="primary">g460</name>
    <name evidence="14" type="ORF">C2E20_0460</name>
</gene>
<sequence>MSAAAAALTLCLVVAIYLSHVVHVKRITALTEATVSLLVGLVAGGAVVAYFIGWEHGRLPPSLAEFNTEVCFDVLLPPIIFYAGFTVKRKLFFRNFTTLVLFGVVGTFITSGLIAAGCAHILPALGLSSGRTLSDSMSLGVIFTASDSVAALQILDADATPLVYSLVFGEGVVNDASSIVLLRAVQKISHVSQLTGDTLLLLVGNFARLFVLSLLLGAGMGLASAYLIRRAFVHHSTDREVALVALMGFLSFLAAEVLGLSGIFAILFCGITMSHYTWHSLSPTAKVVTVYVLRIAAFTCELFLFVFAGYSMWSSALWRRDPLEGRGVGELARDAGLLAAALVALVLVCRALTVVPLTLLANTWRPPGCRITTREAVVIWWAGAMRGAVTVAMAFKNFAAGGAGVHKGSGEAERDAQIIVVASNAAVIFITVVMGGMTAWLLKGVLTEESMVPQLSTLVSHPSMEADGVSAPLLARHLHWNKRSPMYAWWHKLDAAVLHPLFGGRPAQPGAHSPPHSPGRRIINQVLGPSLVRRLAPAQQPADKATDGGPETAGDSPPPPPPQCAPSALARQATAPARPPRHPDPFRLWPTPSETAAAAAGVSGEAHAGPGQARRPGAVTFAPLPDGAPLPRLASLRPEAREMQAASAVEELFSTRSARLDSACSQQVDWADSAEFGEAAFLAAGAPSDDLQSAASADPSAQDGSPQAGPPQLARRSPFQTAQPEDDSSASP</sequence>
<dbReference type="PANTHER" id="PTHR10110:SF197">
    <property type="entry name" value="SODIUM_HYDROGEN EXCHANGER"/>
    <property type="match status" value="1"/>
</dbReference>
<feature type="transmembrane region" description="Helical" evidence="12">
    <location>
        <begin position="334"/>
        <end position="357"/>
    </location>
</feature>
<feature type="compositionally biased region" description="Low complexity" evidence="11">
    <location>
        <begin position="565"/>
        <end position="576"/>
    </location>
</feature>
<feature type="transmembrane region" description="Helical" evidence="12">
    <location>
        <begin position="241"/>
        <end position="268"/>
    </location>
</feature>
<feature type="transmembrane region" description="Helical" evidence="12">
    <location>
        <begin position="99"/>
        <end position="125"/>
    </location>
</feature>
<evidence type="ECO:0000256" key="10">
    <source>
        <dbReference type="ARBA" id="ARBA00047912"/>
    </source>
</evidence>
<protein>
    <submittedName>
        <fullName evidence="14">Sodium hydrogen exchanger 2-like</fullName>
    </submittedName>
</protein>
<keyword evidence="3 12" id="KW-0812">Transmembrane</keyword>
<feature type="transmembrane region" description="Helical" evidence="12">
    <location>
        <begin position="288"/>
        <end position="313"/>
    </location>
</feature>
<proteinExistence type="predicted"/>
<dbReference type="PANTHER" id="PTHR10110">
    <property type="entry name" value="SODIUM/HYDROGEN EXCHANGER"/>
    <property type="match status" value="1"/>
</dbReference>
<dbReference type="Gene3D" id="6.10.140.1330">
    <property type="match status" value="1"/>
</dbReference>
<accession>A0A2P6VPJ7</accession>
<feature type="transmembrane region" description="Helical" evidence="12">
    <location>
        <begin position="416"/>
        <end position="442"/>
    </location>
</feature>
<dbReference type="GO" id="GO:0015385">
    <property type="term" value="F:sodium:proton antiporter activity"/>
    <property type="evidence" value="ECO:0007669"/>
    <property type="project" value="InterPro"/>
</dbReference>
<comment type="catalytic activity">
    <reaction evidence="9">
        <text>Na(+)(in) + H(+)(out) = Na(+)(out) + H(+)(in)</text>
        <dbReference type="Rhea" id="RHEA:29419"/>
        <dbReference type="ChEBI" id="CHEBI:15378"/>
        <dbReference type="ChEBI" id="CHEBI:29101"/>
    </reaction>
</comment>
<evidence type="ECO:0000256" key="11">
    <source>
        <dbReference type="SAM" id="MobiDB-lite"/>
    </source>
</evidence>
<keyword evidence="5" id="KW-0915">Sodium</keyword>
<feature type="region of interest" description="Disordered" evidence="11">
    <location>
        <begin position="687"/>
        <end position="732"/>
    </location>
</feature>
<keyword evidence="8" id="KW-0739">Sodium transport</keyword>
<feature type="region of interest" description="Disordered" evidence="11">
    <location>
        <begin position="537"/>
        <end position="616"/>
    </location>
</feature>
<dbReference type="GO" id="GO:0005886">
    <property type="term" value="C:plasma membrane"/>
    <property type="evidence" value="ECO:0007669"/>
    <property type="project" value="TreeGrafter"/>
</dbReference>
<dbReference type="EMBL" id="LHPF02000001">
    <property type="protein sequence ID" value="PSC76023.1"/>
    <property type="molecule type" value="Genomic_DNA"/>
</dbReference>
<organism evidence="14 15">
    <name type="scientific">Micractinium conductrix</name>
    <dbReference type="NCBI Taxonomy" id="554055"/>
    <lineage>
        <taxon>Eukaryota</taxon>
        <taxon>Viridiplantae</taxon>
        <taxon>Chlorophyta</taxon>
        <taxon>core chlorophytes</taxon>
        <taxon>Trebouxiophyceae</taxon>
        <taxon>Chlorellales</taxon>
        <taxon>Chlorellaceae</taxon>
        <taxon>Chlorella clade</taxon>
        <taxon>Micractinium</taxon>
    </lineage>
</organism>
<evidence type="ECO:0000256" key="7">
    <source>
        <dbReference type="ARBA" id="ARBA00023136"/>
    </source>
</evidence>
<evidence type="ECO:0000259" key="13">
    <source>
        <dbReference type="Pfam" id="PF00999"/>
    </source>
</evidence>
<evidence type="ECO:0000313" key="15">
    <source>
        <dbReference type="Proteomes" id="UP000239649"/>
    </source>
</evidence>
<evidence type="ECO:0000256" key="8">
    <source>
        <dbReference type="ARBA" id="ARBA00023201"/>
    </source>
</evidence>
<evidence type="ECO:0000313" key="14">
    <source>
        <dbReference type="EMBL" id="PSC76023.1"/>
    </source>
</evidence>
<keyword evidence="15" id="KW-1185">Reference proteome</keyword>
<feature type="transmembrane region" description="Helical" evidence="12">
    <location>
        <begin position="34"/>
        <end position="54"/>
    </location>
</feature>
<keyword evidence="7 12" id="KW-0472">Membrane</keyword>
<feature type="compositionally biased region" description="Low complexity" evidence="11">
    <location>
        <begin position="687"/>
        <end position="706"/>
    </location>
</feature>
<evidence type="ECO:0000256" key="9">
    <source>
        <dbReference type="ARBA" id="ARBA00047524"/>
    </source>
</evidence>
<comment type="subcellular location">
    <subcellularLocation>
        <location evidence="1">Membrane</location>
        <topology evidence="1">Multi-pass membrane protein</topology>
    </subcellularLocation>
</comment>
<evidence type="ECO:0000256" key="4">
    <source>
        <dbReference type="ARBA" id="ARBA00022989"/>
    </source>
</evidence>
<evidence type="ECO:0000256" key="5">
    <source>
        <dbReference type="ARBA" id="ARBA00023053"/>
    </source>
</evidence>
<evidence type="ECO:0000256" key="6">
    <source>
        <dbReference type="ARBA" id="ARBA00023065"/>
    </source>
</evidence>
<dbReference type="PRINTS" id="PR01084">
    <property type="entry name" value="NAHEXCHNGR"/>
</dbReference>
<dbReference type="OrthoDB" id="196264at2759"/>
<dbReference type="GO" id="GO:0015386">
    <property type="term" value="F:potassium:proton antiporter activity"/>
    <property type="evidence" value="ECO:0007669"/>
    <property type="project" value="TreeGrafter"/>
</dbReference>
<feature type="transmembrane region" description="Helical" evidence="12">
    <location>
        <begin position="377"/>
        <end position="395"/>
    </location>
</feature>
<feature type="domain" description="Cation/H+ exchanger transmembrane" evidence="13">
    <location>
        <begin position="16"/>
        <end position="443"/>
    </location>
</feature>
<evidence type="ECO:0000256" key="2">
    <source>
        <dbReference type="ARBA" id="ARBA00022448"/>
    </source>
</evidence>
<keyword evidence="4 12" id="KW-1133">Transmembrane helix</keyword>
<name>A0A2P6VPJ7_9CHLO</name>
<feature type="transmembrane region" description="Helical" evidence="12">
    <location>
        <begin position="206"/>
        <end position="229"/>
    </location>
</feature>
<feature type="transmembrane region" description="Helical" evidence="12">
    <location>
        <begin position="66"/>
        <end position="87"/>
    </location>
</feature>
<dbReference type="Pfam" id="PF00999">
    <property type="entry name" value="Na_H_Exchanger"/>
    <property type="match status" value="1"/>
</dbReference>
<evidence type="ECO:0000256" key="12">
    <source>
        <dbReference type="SAM" id="Phobius"/>
    </source>
</evidence>
<dbReference type="GO" id="GO:0051453">
    <property type="term" value="P:regulation of intracellular pH"/>
    <property type="evidence" value="ECO:0007669"/>
    <property type="project" value="TreeGrafter"/>
</dbReference>
<keyword evidence="6" id="KW-0406">Ion transport</keyword>
<evidence type="ECO:0000256" key="3">
    <source>
        <dbReference type="ARBA" id="ARBA00022692"/>
    </source>
</evidence>
<evidence type="ECO:0000256" key="1">
    <source>
        <dbReference type="ARBA" id="ARBA00004141"/>
    </source>
</evidence>
<dbReference type="InterPro" id="IPR018422">
    <property type="entry name" value="Cation/H_exchanger_CPA1"/>
</dbReference>
<dbReference type="InterPro" id="IPR006153">
    <property type="entry name" value="Cation/H_exchanger_TM"/>
</dbReference>
<dbReference type="AlphaFoldDB" id="A0A2P6VPJ7"/>